<dbReference type="GO" id="GO:0043161">
    <property type="term" value="P:proteasome-mediated ubiquitin-dependent protein catabolic process"/>
    <property type="evidence" value="ECO:0007669"/>
    <property type="project" value="TreeGrafter"/>
</dbReference>
<dbReference type="InParanoid" id="A0A7J7CPH9"/>
<keyword evidence="1" id="KW-0436">Ligase</keyword>
<dbReference type="AlphaFoldDB" id="A0A7J7CPH9"/>
<evidence type="ECO:0000313" key="2">
    <source>
        <dbReference type="Proteomes" id="UP000593562"/>
    </source>
</evidence>
<dbReference type="GO" id="GO:0000209">
    <property type="term" value="P:protein polyubiquitination"/>
    <property type="evidence" value="ECO:0007669"/>
    <property type="project" value="TreeGrafter"/>
</dbReference>
<dbReference type="GO" id="GO:0005634">
    <property type="term" value="C:nucleus"/>
    <property type="evidence" value="ECO:0007669"/>
    <property type="project" value="TreeGrafter"/>
</dbReference>
<dbReference type="PANTHER" id="PTHR31531">
    <property type="entry name" value="E3 UBIQUITIN-PROTEIN LIGASE E3D FAMILY MEMBER"/>
    <property type="match status" value="1"/>
</dbReference>
<dbReference type="Proteomes" id="UP000593562">
    <property type="component" value="Unassembled WGS sequence"/>
</dbReference>
<dbReference type="GO" id="GO:0031624">
    <property type="term" value="F:ubiquitin conjugating enzyme binding"/>
    <property type="evidence" value="ECO:0007669"/>
    <property type="project" value="TreeGrafter"/>
</dbReference>
<dbReference type="GO" id="GO:0005829">
    <property type="term" value="C:cytosol"/>
    <property type="evidence" value="ECO:0007669"/>
    <property type="project" value="TreeGrafter"/>
</dbReference>
<reference evidence="1 2" key="1">
    <citation type="journal article" date="2020" name="Nat. Commun.">
        <title>Genome of Tripterygium wilfordii and identification of cytochrome P450 involved in triptolide biosynthesis.</title>
        <authorList>
            <person name="Tu L."/>
            <person name="Su P."/>
            <person name="Zhang Z."/>
            <person name="Gao L."/>
            <person name="Wang J."/>
            <person name="Hu T."/>
            <person name="Zhou J."/>
            <person name="Zhang Y."/>
            <person name="Zhao Y."/>
            <person name="Liu Y."/>
            <person name="Song Y."/>
            <person name="Tong Y."/>
            <person name="Lu Y."/>
            <person name="Yang J."/>
            <person name="Xu C."/>
            <person name="Jia M."/>
            <person name="Peters R.J."/>
            <person name="Huang L."/>
            <person name="Gao W."/>
        </authorList>
    </citation>
    <scope>NUCLEOTIDE SEQUENCE [LARGE SCALE GENOMIC DNA]</scope>
    <source>
        <strain evidence="2">cv. XIE 37</strain>
        <tissue evidence="1">Leaf</tissue>
    </source>
</reference>
<evidence type="ECO:0000313" key="1">
    <source>
        <dbReference type="EMBL" id="KAF5736003.1"/>
    </source>
</evidence>
<dbReference type="GO" id="GO:0006513">
    <property type="term" value="P:protein monoubiquitination"/>
    <property type="evidence" value="ECO:0007669"/>
    <property type="project" value="TreeGrafter"/>
</dbReference>
<dbReference type="GO" id="GO:0051865">
    <property type="term" value="P:protein autoubiquitination"/>
    <property type="evidence" value="ECO:0007669"/>
    <property type="project" value="TreeGrafter"/>
</dbReference>
<protein>
    <submittedName>
        <fullName evidence="1">Isoleucine--trna ligase</fullName>
    </submittedName>
</protein>
<dbReference type="EMBL" id="JAAARO010000014">
    <property type="protein sequence ID" value="KAF5736003.1"/>
    <property type="molecule type" value="Genomic_DNA"/>
</dbReference>
<accession>A0A7J7CPH9</accession>
<dbReference type="InterPro" id="IPR019193">
    <property type="entry name" value="UBQ-conj_enz_E2-bd_prot"/>
</dbReference>
<dbReference type="GO" id="GO:0000151">
    <property type="term" value="C:ubiquitin ligase complex"/>
    <property type="evidence" value="ECO:0007669"/>
    <property type="project" value="TreeGrafter"/>
</dbReference>
<name>A0A7J7CPH9_TRIWF</name>
<keyword evidence="2" id="KW-1185">Reference proteome</keyword>
<comment type="caution">
    <text evidence="1">The sequence shown here is derived from an EMBL/GenBank/DDBJ whole genome shotgun (WGS) entry which is preliminary data.</text>
</comment>
<dbReference type="GO" id="GO:0030332">
    <property type="term" value="F:cyclin binding"/>
    <property type="evidence" value="ECO:0007669"/>
    <property type="project" value="TreeGrafter"/>
</dbReference>
<gene>
    <name evidence="1" type="ORF">HS088_TW14G00135</name>
</gene>
<sequence length="127" mass="14073">MGSPVSFSQAHSPTLRLFLFVSDTNPAVPSKNLEVHLDFPNFHLLVNWAGDEEVKKVSLRVPISMVLIDPDSPVRFGALDDHIEVKLALLLPVDHQIVLRFDSVLNLSEGENIVGDKVMPLSMGYDI</sequence>
<dbReference type="GO" id="GO:0061630">
    <property type="term" value="F:ubiquitin protein ligase activity"/>
    <property type="evidence" value="ECO:0007669"/>
    <property type="project" value="TreeGrafter"/>
</dbReference>
<proteinExistence type="predicted"/>
<organism evidence="1 2">
    <name type="scientific">Tripterygium wilfordii</name>
    <name type="common">Thunder God vine</name>
    <dbReference type="NCBI Taxonomy" id="458696"/>
    <lineage>
        <taxon>Eukaryota</taxon>
        <taxon>Viridiplantae</taxon>
        <taxon>Streptophyta</taxon>
        <taxon>Embryophyta</taxon>
        <taxon>Tracheophyta</taxon>
        <taxon>Spermatophyta</taxon>
        <taxon>Magnoliopsida</taxon>
        <taxon>eudicotyledons</taxon>
        <taxon>Gunneridae</taxon>
        <taxon>Pentapetalae</taxon>
        <taxon>rosids</taxon>
        <taxon>fabids</taxon>
        <taxon>Celastrales</taxon>
        <taxon>Celastraceae</taxon>
        <taxon>Tripterygium</taxon>
    </lineage>
</organism>
<dbReference type="GO" id="GO:0016874">
    <property type="term" value="F:ligase activity"/>
    <property type="evidence" value="ECO:0007669"/>
    <property type="project" value="UniProtKB-KW"/>
</dbReference>
<dbReference type="PANTHER" id="PTHR31531:SF2">
    <property type="entry name" value="E3 UBIQUITIN-PROTEIN LIGASE E3D"/>
    <property type="match status" value="1"/>
</dbReference>